<feature type="compositionally biased region" description="Polar residues" evidence="2">
    <location>
        <begin position="441"/>
        <end position="450"/>
    </location>
</feature>
<dbReference type="InterPro" id="IPR022029">
    <property type="entry name" value="YoaR-like_PG-bd"/>
</dbReference>
<evidence type="ECO:0000256" key="1">
    <source>
        <dbReference type="ARBA" id="ARBA00022729"/>
    </source>
</evidence>
<comment type="caution">
    <text evidence="4">The sequence shown here is derived from an EMBL/GenBank/DDBJ whole genome shotgun (WGS) entry which is preliminary data.</text>
</comment>
<dbReference type="Pfam" id="PF07501">
    <property type="entry name" value="G5"/>
    <property type="match status" value="1"/>
</dbReference>
<dbReference type="Pfam" id="PF12229">
    <property type="entry name" value="PG_binding_4"/>
    <property type="match status" value="1"/>
</dbReference>
<accession>A0A2H5XBE4</accession>
<feature type="region of interest" description="Disordered" evidence="2">
    <location>
        <begin position="427"/>
        <end position="450"/>
    </location>
</feature>
<organism evidence="4 5">
    <name type="scientific">Candidatus Fervidibacter japonicus</name>
    <dbReference type="NCBI Taxonomy" id="2035412"/>
    <lineage>
        <taxon>Bacteria</taxon>
        <taxon>Candidatus Fervidibacterota</taxon>
        <taxon>Candidatus Fervidibacter</taxon>
    </lineage>
</organism>
<dbReference type="PANTHER" id="PTHR35788:SF1">
    <property type="entry name" value="EXPORTED PROTEIN"/>
    <property type="match status" value="1"/>
</dbReference>
<keyword evidence="1" id="KW-0732">Signal</keyword>
<dbReference type="InterPro" id="IPR007391">
    <property type="entry name" value="Vancomycin_resist_VanW"/>
</dbReference>
<dbReference type="EMBL" id="BEHT01000011">
    <property type="protein sequence ID" value="GBC98510.1"/>
    <property type="molecule type" value="Genomic_DNA"/>
</dbReference>
<dbReference type="AlphaFoldDB" id="A0A2H5XBE4"/>
<reference evidence="5" key="1">
    <citation type="submission" date="2017-09" db="EMBL/GenBank/DDBJ databases">
        <title>Metaegenomics of thermophilic ammonia-oxidizing enrichment culture.</title>
        <authorList>
            <person name="Kato S."/>
            <person name="Suzuki K."/>
        </authorList>
    </citation>
    <scope>NUCLEOTIDE SEQUENCE [LARGE SCALE GENOMIC DNA]</scope>
</reference>
<protein>
    <submittedName>
        <fullName evidence="4">Vancomycin B-type resistance protein VanW</fullName>
    </submittedName>
</protein>
<evidence type="ECO:0000313" key="4">
    <source>
        <dbReference type="EMBL" id="GBC98510.1"/>
    </source>
</evidence>
<name>A0A2H5XBE4_9BACT</name>
<dbReference type="PROSITE" id="PS51109">
    <property type="entry name" value="G5"/>
    <property type="match status" value="1"/>
</dbReference>
<feature type="domain" description="G5" evidence="3">
    <location>
        <begin position="341"/>
        <end position="421"/>
    </location>
</feature>
<evidence type="ECO:0000313" key="5">
    <source>
        <dbReference type="Proteomes" id="UP000236173"/>
    </source>
</evidence>
<dbReference type="Gene3D" id="2.20.230.10">
    <property type="entry name" value="Resuscitation-promoting factor rpfb"/>
    <property type="match status" value="1"/>
</dbReference>
<dbReference type="PANTHER" id="PTHR35788">
    <property type="entry name" value="EXPORTED PROTEIN-RELATED"/>
    <property type="match status" value="1"/>
</dbReference>
<proteinExistence type="predicted"/>
<dbReference type="SMART" id="SM01208">
    <property type="entry name" value="G5"/>
    <property type="match status" value="1"/>
</dbReference>
<dbReference type="Proteomes" id="UP000236173">
    <property type="component" value="Unassembled WGS sequence"/>
</dbReference>
<dbReference type="Pfam" id="PF04294">
    <property type="entry name" value="VanW"/>
    <property type="match status" value="1"/>
</dbReference>
<evidence type="ECO:0000259" key="3">
    <source>
        <dbReference type="PROSITE" id="PS51109"/>
    </source>
</evidence>
<gene>
    <name evidence="4" type="primary">vanW</name>
    <name evidence="4" type="ORF">HRbin17_01023</name>
</gene>
<dbReference type="InterPro" id="IPR052913">
    <property type="entry name" value="Glycopeptide_resist_protein"/>
</dbReference>
<dbReference type="InterPro" id="IPR011098">
    <property type="entry name" value="G5_dom"/>
</dbReference>
<sequence>MFRAWQHSDRIAAGVTVAGIALGGLTPAEAQRRLRAHGATLMQRPVRLLADGTLVLTVSVDQLGLVPDWETALAEARAMGRRASLLVSLREVWQAQRSGYAIALRWRWDPARAQRVLHRLAQRLERPPQRAWVLWERGVIRVVPSRDGVRLAMAATLREWQRRIDSGNWQVLPVVLERERPAVTTEAVALIDGVVGEATTFFKASDRDRTHNIRLAAQRLDHVFIPPGETISFNDLVGPRTPRKGFRVARVLVQGQFTQDFGGGVCQVSGTLYNAALRAGMAVVRRYHHSRPIGYLPPGLDATVNFGTLDLRLRNPFPTPLYLRTFVRRGQLTVTVLGKRQPKVQYRIVRETRRFGSISTKTLPDPSLPPGQRKVVDKGSLGYRVVVWRLRVENGQVTWRERISVDTYLPQPRIVRVGVTQREEVDRLAPDAALPAKNSVPDGQSNFSNP</sequence>
<evidence type="ECO:0000256" key="2">
    <source>
        <dbReference type="SAM" id="MobiDB-lite"/>
    </source>
</evidence>